<protein>
    <submittedName>
        <fullName evidence="4">Guanine deaminase</fullName>
        <ecNumber evidence="4">3.5.4.3</ecNumber>
    </submittedName>
</protein>
<keyword evidence="5" id="KW-1185">Reference proteome</keyword>
<dbReference type="CDD" id="cd01285">
    <property type="entry name" value="nucleoside_deaminase"/>
    <property type="match status" value="1"/>
</dbReference>
<feature type="domain" description="CMP/dCMP-type deaminase" evidence="3">
    <location>
        <begin position="23"/>
        <end position="162"/>
    </location>
</feature>
<evidence type="ECO:0000259" key="3">
    <source>
        <dbReference type="PROSITE" id="PS51747"/>
    </source>
</evidence>
<keyword evidence="2" id="KW-0862">Zinc</keyword>
<organism evidence="4 5">
    <name type="scientific">Rosistilla ulvae</name>
    <dbReference type="NCBI Taxonomy" id="1930277"/>
    <lineage>
        <taxon>Bacteria</taxon>
        <taxon>Pseudomonadati</taxon>
        <taxon>Planctomycetota</taxon>
        <taxon>Planctomycetia</taxon>
        <taxon>Pirellulales</taxon>
        <taxon>Pirellulaceae</taxon>
        <taxon>Rosistilla</taxon>
    </lineage>
</organism>
<dbReference type="InterPro" id="IPR002125">
    <property type="entry name" value="CMP_dCMP_dom"/>
</dbReference>
<accession>A0A517M0J7</accession>
<dbReference type="InterPro" id="IPR016193">
    <property type="entry name" value="Cytidine_deaminase-like"/>
</dbReference>
<dbReference type="EMBL" id="CP036261">
    <property type="protein sequence ID" value="QDS88397.1"/>
    <property type="molecule type" value="Genomic_DNA"/>
</dbReference>
<dbReference type="PANTHER" id="PTHR11079">
    <property type="entry name" value="CYTOSINE DEAMINASE FAMILY MEMBER"/>
    <property type="match status" value="1"/>
</dbReference>
<gene>
    <name evidence="4" type="primary">guaD</name>
    <name evidence="4" type="ORF">EC9_25870</name>
</gene>
<dbReference type="SUPFAM" id="SSF53927">
    <property type="entry name" value="Cytidine deaminase-like"/>
    <property type="match status" value="1"/>
</dbReference>
<dbReference type="Gene3D" id="3.40.140.10">
    <property type="entry name" value="Cytidine Deaminase, domain 2"/>
    <property type="match status" value="1"/>
</dbReference>
<evidence type="ECO:0000256" key="2">
    <source>
        <dbReference type="ARBA" id="ARBA00022833"/>
    </source>
</evidence>
<dbReference type="GO" id="GO:0008892">
    <property type="term" value="F:guanine deaminase activity"/>
    <property type="evidence" value="ECO:0007669"/>
    <property type="project" value="UniProtKB-EC"/>
</dbReference>
<dbReference type="PROSITE" id="PS00903">
    <property type="entry name" value="CYT_DCMP_DEAMINASES_1"/>
    <property type="match status" value="1"/>
</dbReference>
<dbReference type="KEGG" id="ruv:EC9_25870"/>
<dbReference type="Proteomes" id="UP000319557">
    <property type="component" value="Chromosome"/>
</dbReference>
<dbReference type="EC" id="3.5.4.3" evidence="4"/>
<dbReference type="PROSITE" id="PS51747">
    <property type="entry name" value="CYT_DCMP_DEAMINASES_2"/>
    <property type="match status" value="1"/>
</dbReference>
<proteinExistence type="predicted"/>
<reference evidence="4 5" key="1">
    <citation type="submission" date="2019-02" db="EMBL/GenBank/DDBJ databases">
        <title>Deep-cultivation of Planctomycetes and their phenomic and genomic characterization uncovers novel biology.</title>
        <authorList>
            <person name="Wiegand S."/>
            <person name="Jogler M."/>
            <person name="Boedeker C."/>
            <person name="Pinto D."/>
            <person name="Vollmers J."/>
            <person name="Rivas-Marin E."/>
            <person name="Kohn T."/>
            <person name="Peeters S.H."/>
            <person name="Heuer A."/>
            <person name="Rast P."/>
            <person name="Oberbeckmann S."/>
            <person name="Bunk B."/>
            <person name="Jeske O."/>
            <person name="Meyerdierks A."/>
            <person name="Storesund J.E."/>
            <person name="Kallscheuer N."/>
            <person name="Luecker S."/>
            <person name="Lage O.M."/>
            <person name="Pohl T."/>
            <person name="Merkel B.J."/>
            <person name="Hornburger P."/>
            <person name="Mueller R.-W."/>
            <person name="Bruemmer F."/>
            <person name="Labrenz M."/>
            <person name="Spormann A.M."/>
            <person name="Op den Camp H."/>
            <person name="Overmann J."/>
            <person name="Amann R."/>
            <person name="Jetten M.S.M."/>
            <person name="Mascher T."/>
            <person name="Medema M.H."/>
            <person name="Devos D.P."/>
            <person name="Kaster A.-K."/>
            <person name="Ovreas L."/>
            <person name="Rohde M."/>
            <person name="Galperin M.Y."/>
            <person name="Jogler C."/>
        </authorList>
    </citation>
    <scope>NUCLEOTIDE SEQUENCE [LARGE SCALE GENOMIC DNA]</scope>
    <source>
        <strain evidence="4 5">EC9</strain>
    </source>
</reference>
<evidence type="ECO:0000313" key="4">
    <source>
        <dbReference type="EMBL" id="QDS88397.1"/>
    </source>
</evidence>
<name>A0A517M0J7_9BACT</name>
<dbReference type="GO" id="GO:0008270">
    <property type="term" value="F:zinc ion binding"/>
    <property type="evidence" value="ECO:0007669"/>
    <property type="project" value="InterPro"/>
</dbReference>
<keyword evidence="1" id="KW-0479">Metal-binding</keyword>
<keyword evidence="4" id="KW-0378">Hydrolase</keyword>
<dbReference type="AlphaFoldDB" id="A0A517M0J7"/>
<dbReference type="Pfam" id="PF00383">
    <property type="entry name" value="dCMP_cyt_deam_1"/>
    <property type="match status" value="1"/>
</dbReference>
<dbReference type="InterPro" id="IPR016192">
    <property type="entry name" value="APOBEC/CMP_deaminase_Zn-bd"/>
</dbReference>
<evidence type="ECO:0000256" key="1">
    <source>
        <dbReference type="ARBA" id="ARBA00022723"/>
    </source>
</evidence>
<dbReference type="PANTHER" id="PTHR11079:SF162">
    <property type="entry name" value="RIBOFLAVIN BIOSYNTHESIS PROTEIN PYRD, CHLOROPLASTIC"/>
    <property type="match status" value="1"/>
</dbReference>
<sequence>MSLNFSMPDWAVQQIAAEPSHFPDLSSRMELVIGYARRNFRHATGGPFAAGVFEKESGRLVAIGLNRVVPCHASIAHAEMIAISLAQQTLGTYDLGGADLPEHQLVVNGRPCAMCFGAIPWSGIRSVAIAASGEQIESITGFDEGPIHPHWQHELRRRGIEVIEEVMADKACQMFRDFVAAGGEIYNGRRDAPAT</sequence>
<evidence type="ECO:0000313" key="5">
    <source>
        <dbReference type="Proteomes" id="UP000319557"/>
    </source>
</evidence>